<feature type="signal peptide" evidence="1">
    <location>
        <begin position="1"/>
        <end position="23"/>
    </location>
</feature>
<keyword evidence="1" id="KW-0732">Signal</keyword>
<proteinExistence type="predicted"/>
<gene>
    <name evidence="2" type="ORF">HMPREF9194_00187</name>
</gene>
<feature type="chain" id="PRO_5004522930" description="Lipoprotein" evidence="1">
    <location>
        <begin position="24"/>
        <end position="254"/>
    </location>
</feature>
<protein>
    <recommendedName>
        <fullName evidence="4">Lipoprotein</fullName>
    </recommendedName>
</protein>
<evidence type="ECO:0008006" key="4">
    <source>
        <dbReference type="Google" id="ProtNLM"/>
    </source>
</evidence>
<evidence type="ECO:0000313" key="2">
    <source>
        <dbReference type="EMBL" id="EPF32192.1"/>
    </source>
</evidence>
<dbReference type="Proteomes" id="UP000014541">
    <property type="component" value="Unassembled WGS sequence"/>
</dbReference>
<dbReference type="AlphaFoldDB" id="S3KIZ9"/>
<dbReference type="PATRIC" id="fig|1125699.3.peg.187"/>
<dbReference type="OrthoDB" id="9832457at2"/>
<keyword evidence="3" id="KW-1185">Reference proteome</keyword>
<dbReference type="PROSITE" id="PS51257">
    <property type="entry name" value="PROKAR_LIPOPROTEIN"/>
    <property type="match status" value="1"/>
</dbReference>
<evidence type="ECO:0000313" key="3">
    <source>
        <dbReference type="Proteomes" id="UP000014541"/>
    </source>
</evidence>
<dbReference type="STRING" id="1125699.HMPREF9194_00187"/>
<reference evidence="2 3" key="1">
    <citation type="submission" date="2013-04" db="EMBL/GenBank/DDBJ databases">
        <title>The Genome Sequence of Treponema maltophilum ATCC 51939.</title>
        <authorList>
            <consortium name="The Broad Institute Genomics Platform"/>
            <person name="Earl A."/>
            <person name="Ward D."/>
            <person name="Feldgarden M."/>
            <person name="Gevers D."/>
            <person name="Leonetti C."/>
            <person name="Blanton J.M."/>
            <person name="Dewhirst F.E."/>
            <person name="Izard J."/>
            <person name="Walker B."/>
            <person name="Young S."/>
            <person name="Zeng Q."/>
            <person name="Gargeya S."/>
            <person name="Fitzgerald M."/>
            <person name="Haas B."/>
            <person name="Abouelleil A."/>
            <person name="Allen A.W."/>
            <person name="Alvarado L."/>
            <person name="Arachchi H.M."/>
            <person name="Berlin A.M."/>
            <person name="Chapman S.B."/>
            <person name="Gainer-Dewar J."/>
            <person name="Goldberg J."/>
            <person name="Griggs A."/>
            <person name="Gujja S."/>
            <person name="Hansen M."/>
            <person name="Howarth C."/>
            <person name="Imamovic A."/>
            <person name="Ireland A."/>
            <person name="Larimer J."/>
            <person name="McCowan C."/>
            <person name="Murphy C."/>
            <person name="Pearson M."/>
            <person name="Poon T.W."/>
            <person name="Priest M."/>
            <person name="Roberts A."/>
            <person name="Saif S."/>
            <person name="Shea T."/>
            <person name="Sisk P."/>
            <person name="Sykes S."/>
            <person name="Wortman J."/>
            <person name="Nusbaum C."/>
            <person name="Birren B."/>
        </authorList>
    </citation>
    <scope>NUCLEOTIDE SEQUENCE [LARGE SCALE GENOMIC DNA]</scope>
    <source>
        <strain evidence="2 3">ATCC 51939</strain>
    </source>
</reference>
<dbReference type="EMBL" id="ATFF01000002">
    <property type="protein sequence ID" value="EPF32192.1"/>
    <property type="molecule type" value="Genomic_DNA"/>
</dbReference>
<name>S3KIZ9_TREMA</name>
<sequence>MKTRFKVLIALFFTLLPIILSCAADKKDNQNFSLVYLFQKGYSDNKTFSIFTGNRMLAELESLKNRNILELHFDREHSNSVLFAEKAENVYRIIRLNYITNEEKILFDFEKEIYRFSTFTKDSFFWCERCEKNREPHILYEYNSKTKKISKLFEAEDVLDKHGERYESRFITAVQADDNTVYFYMDGGFVGDSGSFVIDRSTGDVRKNEIDIGWSYPCSRYKNNTGRFIRYTNREYEIFQERQRKLCDNGFNNF</sequence>
<dbReference type="HOGENOM" id="CLU_1093901_0_0_12"/>
<dbReference type="eggNOG" id="ENOG5032QAB">
    <property type="taxonomic scope" value="Bacteria"/>
</dbReference>
<comment type="caution">
    <text evidence="2">The sequence shown here is derived from an EMBL/GenBank/DDBJ whole genome shotgun (WGS) entry which is preliminary data.</text>
</comment>
<accession>S3KIZ9</accession>
<evidence type="ECO:0000256" key="1">
    <source>
        <dbReference type="SAM" id="SignalP"/>
    </source>
</evidence>
<dbReference type="RefSeq" id="WP_016524489.1">
    <property type="nucleotide sequence ID" value="NZ_KE332518.1"/>
</dbReference>
<organism evidence="2 3">
    <name type="scientific">Treponema maltophilum ATCC 51939</name>
    <dbReference type="NCBI Taxonomy" id="1125699"/>
    <lineage>
        <taxon>Bacteria</taxon>
        <taxon>Pseudomonadati</taxon>
        <taxon>Spirochaetota</taxon>
        <taxon>Spirochaetia</taxon>
        <taxon>Spirochaetales</taxon>
        <taxon>Treponemataceae</taxon>
        <taxon>Treponema</taxon>
    </lineage>
</organism>